<keyword evidence="2" id="KW-0808">Transferase</keyword>
<comment type="caution">
    <text evidence="2">The sequence shown here is derived from an EMBL/GenBank/DDBJ whole genome shotgun (WGS) entry which is preliminary data.</text>
</comment>
<dbReference type="RefSeq" id="WP_341599125.1">
    <property type="nucleotide sequence ID" value="NZ_JBAKAZ010000212.1"/>
</dbReference>
<dbReference type="PANTHER" id="PTHR34220">
    <property type="entry name" value="SENSOR HISTIDINE KINASE YPDA"/>
    <property type="match status" value="1"/>
</dbReference>
<evidence type="ECO:0000259" key="1">
    <source>
        <dbReference type="Pfam" id="PF06580"/>
    </source>
</evidence>
<evidence type="ECO:0000313" key="2">
    <source>
        <dbReference type="EMBL" id="MEL0630960.1"/>
    </source>
</evidence>
<feature type="non-terminal residue" evidence="2">
    <location>
        <position position="1"/>
    </location>
</feature>
<feature type="domain" description="Signal transduction histidine kinase internal region" evidence="1">
    <location>
        <begin position="33"/>
        <end position="71"/>
    </location>
</feature>
<sequence>LIRNLCVFLAKLISNQILNGRYILQQTLLSQSEIRLLDAQVNPHFLFNTLYTISAVTRKDPQKARQLILHL</sequence>
<dbReference type="Pfam" id="PF06580">
    <property type="entry name" value="His_kinase"/>
    <property type="match status" value="1"/>
</dbReference>
<name>A0ABU9GUN5_9GAMM</name>
<reference evidence="2 3" key="1">
    <citation type="submission" date="2024-02" db="EMBL/GenBank/DDBJ databases">
        <title>Bacteria isolated from the canopy kelp, Nereocystis luetkeana.</title>
        <authorList>
            <person name="Pfister C.A."/>
            <person name="Younker I.T."/>
            <person name="Light S.H."/>
        </authorList>
    </citation>
    <scope>NUCLEOTIDE SEQUENCE [LARGE SCALE GENOMIC DNA]</scope>
    <source>
        <strain evidence="2 3">TI.1.05</strain>
    </source>
</reference>
<dbReference type="PANTHER" id="PTHR34220:SF10">
    <property type="entry name" value="SENSOR HISTIDINE KINASE BTSS"/>
    <property type="match status" value="1"/>
</dbReference>
<proteinExistence type="predicted"/>
<keyword evidence="2" id="KW-0418">Kinase</keyword>
<dbReference type="EMBL" id="JBAKAZ010000212">
    <property type="protein sequence ID" value="MEL0630960.1"/>
    <property type="molecule type" value="Genomic_DNA"/>
</dbReference>
<keyword evidence="3" id="KW-1185">Reference proteome</keyword>
<evidence type="ECO:0000313" key="3">
    <source>
        <dbReference type="Proteomes" id="UP001369082"/>
    </source>
</evidence>
<dbReference type="InterPro" id="IPR050640">
    <property type="entry name" value="Bact_2-comp_sensor_kinase"/>
</dbReference>
<dbReference type="GO" id="GO:0016301">
    <property type="term" value="F:kinase activity"/>
    <property type="evidence" value="ECO:0007669"/>
    <property type="project" value="UniProtKB-KW"/>
</dbReference>
<gene>
    <name evidence="2" type="ORF">V6256_15375</name>
</gene>
<dbReference type="Proteomes" id="UP001369082">
    <property type="component" value="Unassembled WGS sequence"/>
</dbReference>
<dbReference type="InterPro" id="IPR010559">
    <property type="entry name" value="Sig_transdc_His_kin_internal"/>
</dbReference>
<accession>A0ABU9GUN5</accession>
<protein>
    <submittedName>
        <fullName evidence="2">Histidine kinase</fullName>
    </submittedName>
</protein>
<organism evidence="2 3">
    <name type="scientific">Psychromonas aquatilis</name>
    <dbReference type="NCBI Taxonomy" id="2005072"/>
    <lineage>
        <taxon>Bacteria</taxon>
        <taxon>Pseudomonadati</taxon>
        <taxon>Pseudomonadota</taxon>
        <taxon>Gammaproteobacteria</taxon>
        <taxon>Alteromonadales</taxon>
        <taxon>Psychromonadaceae</taxon>
        <taxon>Psychromonas</taxon>
    </lineage>
</organism>